<dbReference type="Pfam" id="PF02086">
    <property type="entry name" value="MethyltransfD12"/>
    <property type="match status" value="1"/>
</dbReference>
<dbReference type="PANTHER" id="PTHR30481">
    <property type="entry name" value="DNA ADENINE METHYLASE"/>
    <property type="match status" value="1"/>
</dbReference>
<proteinExistence type="inferred from homology"/>
<name>U2P6K7_LEVBR</name>
<reference evidence="7 8" key="1">
    <citation type="submission" date="2013-06" db="EMBL/GenBank/DDBJ databases">
        <authorList>
            <person name="Weinstock G."/>
            <person name="Sodergren E."/>
            <person name="Lobos E.A."/>
            <person name="Fulton L."/>
            <person name="Fulton R."/>
            <person name="Courtney L."/>
            <person name="Fronick C."/>
            <person name="O'Laughlin M."/>
            <person name="Godfrey J."/>
            <person name="Wilson R.M."/>
            <person name="Miner T."/>
            <person name="Farmer C."/>
            <person name="Delehaunty K."/>
            <person name="Cordes M."/>
            <person name="Minx P."/>
            <person name="Tomlinson C."/>
            <person name="Chen J."/>
            <person name="Wollam A."/>
            <person name="Pepin K.H."/>
            <person name="Bhonagiri V."/>
            <person name="Zhang X."/>
            <person name="Warren W."/>
            <person name="Mitreva M."/>
            <person name="Mardis E.R."/>
            <person name="Wilson R.K."/>
        </authorList>
    </citation>
    <scope>NUCLEOTIDE SEQUENCE [LARGE SCALE GENOMIC DNA]</scope>
    <source>
        <strain evidence="7 8">ATCC 14869</strain>
    </source>
</reference>
<dbReference type="Proteomes" id="UP000016644">
    <property type="component" value="Unassembled WGS sequence"/>
</dbReference>
<dbReference type="PATRIC" id="fig|649758.3.peg.57"/>
<dbReference type="Gene3D" id="1.10.1020.10">
    <property type="entry name" value="Adenine-specific Methyltransferase, Domain 2"/>
    <property type="match status" value="1"/>
</dbReference>
<keyword evidence="4 7" id="KW-0808">Transferase</keyword>
<dbReference type="GO" id="GO:0009307">
    <property type="term" value="P:DNA restriction-modification system"/>
    <property type="evidence" value="ECO:0007669"/>
    <property type="project" value="InterPro"/>
</dbReference>
<dbReference type="GO" id="GO:0032259">
    <property type="term" value="P:methylation"/>
    <property type="evidence" value="ECO:0007669"/>
    <property type="project" value="UniProtKB-KW"/>
</dbReference>
<organism evidence="7 8">
    <name type="scientific">Levilactobacillus brevis ATCC 14869 = DSM 20054</name>
    <dbReference type="NCBI Taxonomy" id="649758"/>
    <lineage>
        <taxon>Bacteria</taxon>
        <taxon>Bacillati</taxon>
        <taxon>Bacillota</taxon>
        <taxon>Bacilli</taxon>
        <taxon>Lactobacillales</taxon>
        <taxon>Lactobacillaceae</taxon>
        <taxon>Levilactobacillus</taxon>
    </lineage>
</organism>
<evidence type="ECO:0000313" key="7">
    <source>
        <dbReference type="EMBL" id="ERK46135.1"/>
    </source>
</evidence>
<keyword evidence="3 7" id="KW-0489">Methyltransferase</keyword>
<evidence type="ECO:0000313" key="8">
    <source>
        <dbReference type="Proteomes" id="UP000016644"/>
    </source>
</evidence>
<dbReference type="InterPro" id="IPR012327">
    <property type="entry name" value="MeTrfase_D12"/>
</dbReference>
<comment type="catalytic activity">
    <reaction evidence="6">
        <text>a 2'-deoxyadenosine in DNA + S-adenosyl-L-methionine = an N(6)-methyl-2'-deoxyadenosine in DNA + S-adenosyl-L-homocysteine + H(+)</text>
        <dbReference type="Rhea" id="RHEA:15197"/>
        <dbReference type="Rhea" id="RHEA-COMP:12418"/>
        <dbReference type="Rhea" id="RHEA-COMP:12419"/>
        <dbReference type="ChEBI" id="CHEBI:15378"/>
        <dbReference type="ChEBI" id="CHEBI:57856"/>
        <dbReference type="ChEBI" id="CHEBI:59789"/>
        <dbReference type="ChEBI" id="CHEBI:90615"/>
        <dbReference type="ChEBI" id="CHEBI:90616"/>
        <dbReference type="EC" id="2.1.1.72"/>
    </reaction>
</comment>
<dbReference type="InterPro" id="IPR023095">
    <property type="entry name" value="Ade_MeTrfase_dom_2"/>
</dbReference>
<dbReference type="Gene3D" id="3.40.50.150">
    <property type="entry name" value="Vaccinia Virus protein VP39"/>
    <property type="match status" value="1"/>
</dbReference>
<dbReference type="EC" id="2.1.1.72" evidence="2"/>
<evidence type="ECO:0000256" key="5">
    <source>
        <dbReference type="ARBA" id="ARBA00022691"/>
    </source>
</evidence>
<dbReference type="AlphaFoldDB" id="U2P6K7"/>
<dbReference type="RefSeq" id="WP_021741829.1">
    <property type="nucleotide sequence ID" value="NZ_AZCP01000003.1"/>
</dbReference>
<protein>
    <recommendedName>
        <fullName evidence="2">site-specific DNA-methyltransferase (adenine-specific)</fullName>
        <ecNumber evidence="2">2.1.1.72</ecNumber>
    </recommendedName>
</protein>
<dbReference type="GO" id="GO:1904047">
    <property type="term" value="F:S-adenosyl-L-methionine binding"/>
    <property type="evidence" value="ECO:0007669"/>
    <property type="project" value="TreeGrafter"/>
</dbReference>
<accession>U2P6K7</accession>
<dbReference type="GO" id="GO:0009007">
    <property type="term" value="F:site-specific DNA-methyltransferase (adenine-specific) activity"/>
    <property type="evidence" value="ECO:0007669"/>
    <property type="project" value="UniProtKB-EC"/>
</dbReference>
<keyword evidence="5" id="KW-0949">S-adenosyl-L-methionine</keyword>
<dbReference type="PRINTS" id="PR00505">
    <property type="entry name" value="D12N6MTFRASE"/>
</dbReference>
<sequence length="283" mass="32847">MEHNLSPLRYPGGKNNLYPYVKHLVEINNISTYVEPYAGGAAIPLKLLVNNDVDRIIINDIDSGIFNFWNAAFNNTAELIDLIERVPVNINEWYRQREIYRKASSSPLEKGFAAFFLNRTNRSGIITGGPIGGFEQKSKYLIDCRFNKHSLMKKIDRISKFSSRVTIHNLDAIDLIKKSISQTKNSLTFFDPPYFNKGYKLYRNFYTPVDHNLLSQSIIEKMEDKKWILTYDVDPYILNLYREFEHFQYGLNYTAGKHKQANEYLFLSHALSSSSVESFLKVE</sequence>
<evidence type="ECO:0000256" key="3">
    <source>
        <dbReference type="ARBA" id="ARBA00022603"/>
    </source>
</evidence>
<comment type="caution">
    <text evidence="7">The sequence shown here is derived from an EMBL/GenBank/DDBJ whole genome shotgun (WGS) entry which is preliminary data.</text>
</comment>
<evidence type="ECO:0000256" key="2">
    <source>
        <dbReference type="ARBA" id="ARBA00011900"/>
    </source>
</evidence>
<gene>
    <name evidence="7" type="ORF">HMPREF0495_00061</name>
</gene>
<dbReference type="GO" id="GO:0043565">
    <property type="term" value="F:sequence-specific DNA binding"/>
    <property type="evidence" value="ECO:0007669"/>
    <property type="project" value="TreeGrafter"/>
</dbReference>
<dbReference type="InterPro" id="IPR029063">
    <property type="entry name" value="SAM-dependent_MTases_sf"/>
</dbReference>
<dbReference type="PANTHER" id="PTHR30481:SF2">
    <property type="entry name" value="SITE-SPECIFIC DNA-METHYLTRANSFERASE (ADENINE-SPECIFIC)"/>
    <property type="match status" value="1"/>
</dbReference>
<dbReference type="HOGENOM" id="CLU_063430_4_0_9"/>
<dbReference type="SUPFAM" id="SSF53335">
    <property type="entry name" value="S-adenosyl-L-methionine-dependent methyltransferases"/>
    <property type="match status" value="1"/>
</dbReference>
<evidence type="ECO:0000256" key="4">
    <source>
        <dbReference type="ARBA" id="ARBA00022679"/>
    </source>
</evidence>
<dbReference type="GO" id="GO:0006298">
    <property type="term" value="P:mismatch repair"/>
    <property type="evidence" value="ECO:0007669"/>
    <property type="project" value="TreeGrafter"/>
</dbReference>
<evidence type="ECO:0000256" key="1">
    <source>
        <dbReference type="ARBA" id="ARBA00006594"/>
    </source>
</evidence>
<dbReference type="PIRSF" id="PIRSF000398">
    <property type="entry name" value="M_m6A_EcoRV"/>
    <property type="match status" value="1"/>
</dbReference>
<dbReference type="EMBL" id="AWVK01000002">
    <property type="protein sequence ID" value="ERK46135.1"/>
    <property type="molecule type" value="Genomic_DNA"/>
</dbReference>
<dbReference type="GeneID" id="56993962"/>
<evidence type="ECO:0000256" key="6">
    <source>
        <dbReference type="ARBA" id="ARBA00047942"/>
    </source>
</evidence>
<comment type="similarity">
    <text evidence="1">Belongs to the N(4)/N(6)-methyltransferase family.</text>
</comment>
<dbReference type="InterPro" id="IPR012263">
    <property type="entry name" value="M_m6A_EcoRV"/>
</dbReference>